<dbReference type="InterPro" id="IPR036397">
    <property type="entry name" value="RNaseH_sf"/>
</dbReference>
<name>A0ABR0MMR4_GOSAR</name>
<dbReference type="Proteomes" id="UP001358586">
    <property type="component" value="Chromosome 12"/>
</dbReference>
<evidence type="ECO:0000259" key="1">
    <source>
        <dbReference type="Pfam" id="PF13456"/>
    </source>
</evidence>
<dbReference type="Pfam" id="PF13456">
    <property type="entry name" value="RVT_3"/>
    <property type="match status" value="1"/>
</dbReference>
<dbReference type="EMBL" id="JARKNE010000012">
    <property type="protein sequence ID" value="KAK5775258.1"/>
    <property type="molecule type" value="Genomic_DNA"/>
</dbReference>
<comment type="caution">
    <text evidence="2">The sequence shown here is derived from an EMBL/GenBank/DDBJ whole genome shotgun (WGS) entry which is preliminary data.</text>
</comment>
<protein>
    <recommendedName>
        <fullName evidence="1">RNase H type-1 domain-containing protein</fullName>
    </recommendedName>
</protein>
<reference evidence="2 3" key="1">
    <citation type="submission" date="2023-03" db="EMBL/GenBank/DDBJ databases">
        <title>WGS of Gossypium arboreum.</title>
        <authorList>
            <person name="Yu D."/>
        </authorList>
    </citation>
    <scope>NUCLEOTIDE SEQUENCE [LARGE SCALE GENOMIC DNA]</scope>
    <source>
        <tissue evidence="2">Leaf</tissue>
    </source>
</reference>
<evidence type="ECO:0000313" key="3">
    <source>
        <dbReference type="Proteomes" id="UP001358586"/>
    </source>
</evidence>
<dbReference type="CDD" id="cd06222">
    <property type="entry name" value="RNase_H_like"/>
    <property type="match status" value="1"/>
</dbReference>
<feature type="domain" description="RNase H type-1" evidence="1">
    <location>
        <begin position="56"/>
        <end position="167"/>
    </location>
</feature>
<dbReference type="SUPFAM" id="SSF53098">
    <property type="entry name" value="Ribonuclease H-like"/>
    <property type="match status" value="1"/>
</dbReference>
<accession>A0ABR0MMR4</accession>
<organism evidence="2 3">
    <name type="scientific">Gossypium arboreum</name>
    <name type="common">Tree cotton</name>
    <name type="synonym">Gossypium nanking</name>
    <dbReference type="NCBI Taxonomy" id="29729"/>
    <lineage>
        <taxon>Eukaryota</taxon>
        <taxon>Viridiplantae</taxon>
        <taxon>Streptophyta</taxon>
        <taxon>Embryophyta</taxon>
        <taxon>Tracheophyta</taxon>
        <taxon>Spermatophyta</taxon>
        <taxon>Magnoliopsida</taxon>
        <taxon>eudicotyledons</taxon>
        <taxon>Gunneridae</taxon>
        <taxon>Pentapetalae</taxon>
        <taxon>rosids</taxon>
        <taxon>malvids</taxon>
        <taxon>Malvales</taxon>
        <taxon>Malvaceae</taxon>
        <taxon>Malvoideae</taxon>
        <taxon>Gossypium</taxon>
    </lineage>
</organism>
<dbReference type="InterPro" id="IPR012337">
    <property type="entry name" value="RNaseH-like_sf"/>
</dbReference>
<keyword evidence="3" id="KW-1185">Reference proteome</keyword>
<sequence>MKLGWYGREKQPSVMSFESIINLVNNPLISIAPICHKWKKPPCGFVKVSFGTVFAPNKTSYGMVARDEDGFVVQGGGGFKEQTLTVEWAEIYALEESLKLARTLNISKALFETDYSSLANRVKKRNLDITIMGTRIKEIHKTMENFESISICWTNRKCNKVANFICKDTINKSCIWTFAMNYPDYIHALVINDSIN</sequence>
<dbReference type="InterPro" id="IPR002156">
    <property type="entry name" value="RNaseH_domain"/>
</dbReference>
<dbReference type="PANTHER" id="PTHR47723:SF19">
    <property type="entry name" value="POLYNUCLEOTIDYL TRANSFERASE, RIBONUCLEASE H-LIKE SUPERFAMILY PROTEIN"/>
    <property type="match status" value="1"/>
</dbReference>
<dbReference type="InterPro" id="IPR053151">
    <property type="entry name" value="RNase_H-like"/>
</dbReference>
<dbReference type="InterPro" id="IPR044730">
    <property type="entry name" value="RNase_H-like_dom_plant"/>
</dbReference>
<evidence type="ECO:0000313" key="2">
    <source>
        <dbReference type="EMBL" id="KAK5775258.1"/>
    </source>
</evidence>
<dbReference type="Gene3D" id="3.30.420.10">
    <property type="entry name" value="Ribonuclease H-like superfamily/Ribonuclease H"/>
    <property type="match status" value="1"/>
</dbReference>
<proteinExistence type="predicted"/>
<gene>
    <name evidence="2" type="ORF">PVK06_043131</name>
</gene>
<dbReference type="PANTHER" id="PTHR47723">
    <property type="entry name" value="OS05G0353850 PROTEIN"/>
    <property type="match status" value="1"/>
</dbReference>